<dbReference type="GO" id="GO:0016485">
    <property type="term" value="P:protein processing"/>
    <property type="evidence" value="ECO:0007669"/>
    <property type="project" value="TreeGrafter"/>
</dbReference>
<proteinExistence type="inferred from homology"/>
<evidence type="ECO:0000256" key="8">
    <source>
        <dbReference type="ARBA" id="ARBA00022833"/>
    </source>
</evidence>
<organism evidence="13">
    <name type="scientific">Schistocephalus solidus</name>
    <name type="common">Tapeworm</name>
    <dbReference type="NCBI Taxonomy" id="70667"/>
    <lineage>
        <taxon>Eukaryota</taxon>
        <taxon>Metazoa</taxon>
        <taxon>Spiralia</taxon>
        <taxon>Lophotrochozoa</taxon>
        <taxon>Platyhelminthes</taxon>
        <taxon>Cestoda</taxon>
        <taxon>Eucestoda</taxon>
        <taxon>Diphyllobothriidea</taxon>
        <taxon>Diphyllobothriidae</taxon>
        <taxon>Schistocephalus</taxon>
    </lineage>
</organism>
<gene>
    <name evidence="13" type="primary">PREP</name>
    <name evidence="13" type="ORF">TR139951</name>
</gene>
<feature type="domain" description="Peptidase M16C associated" evidence="12">
    <location>
        <begin position="471"/>
        <end position="722"/>
    </location>
</feature>
<dbReference type="InterPro" id="IPR011249">
    <property type="entry name" value="Metalloenz_LuxS/M16"/>
</dbReference>
<evidence type="ECO:0000256" key="5">
    <source>
        <dbReference type="ARBA" id="ARBA00022670"/>
    </source>
</evidence>
<evidence type="ECO:0000256" key="9">
    <source>
        <dbReference type="ARBA" id="ARBA00022946"/>
    </source>
</evidence>
<evidence type="ECO:0000313" key="13">
    <source>
        <dbReference type="EMBL" id="JAP43735.1"/>
    </source>
</evidence>
<evidence type="ECO:0000256" key="4">
    <source>
        <dbReference type="ARBA" id="ARBA00020167"/>
    </source>
</evidence>
<accession>A0A0X3NW02</accession>
<dbReference type="PANTHER" id="PTHR43016:SF13">
    <property type="entry name" value="PRESEQUENCE PROTEASE, MITOCHONDRIAL"/>
    <property type="match status" value="1"/>
</dbReference>
<evidence type="ECO:0000256" key="1">
    <source>
        <dbReference type="ARBA" id="ARBA00001947"/>
    </source>
</evidence>
<dbReference type="FunFam" id="3.30.830.10:FF:000009">
    <property type="entry name" value="Presequence protease, mitochondrial"/>
    <property type="match status" value="1"/>
</dbReference>
<evidence type="ECO:0000256" key="2">
    <source>
        <dbReference type="ARBA" id="ARBA00004173"/>
    </source>
</evidence>
<dbReference type="GO" id="GO:0004222">
    <property type="term" value="F:metalloendopeptidase activity"/>
    <property type="evidence" value="ECO:0007669"/>
    <property type="project" value="TreeGrafter"/>
</dbReference>
<evidence type="ECO:0000256" key="6">
    <source>
        <dbReference type="ARBA" id="ARBA00022723"/>
    </source>
</evidence>
<comment type="similarity">
    <text evidence="3">Belongs to the peptidase M16 family. PreP subfamily.</text>
</comment>
<dbReference type="InterPro" id="IPR011765">
    <property type="entry name" value="Pept_M16_N"/>
</dbReference>
<dbReference type="PANTHER" id="PTHR43016">
    <property type="entry name" value="PRESEQUENCE PROTEASE"/>
    <property type="match status" value="1"/>
</dbReference>
<dbReference type="Pfam" id="PF08367">
    <property type="entry name" value="M16C_assoc"/>
    <property type="match status" value="1"/>
</dbReference>
<keyword evidence="10" id="KW-0482">Metalloprotease</keyword>
<evidence type="ECO:0000256" key="10">
    <source>
        <dbReference type="ARBA" id="ARBA00023049"/>
    </source>
</evidence>
<dbReference type="EMBL" id="GEEE01019490">
    <property type="protein sequence ID" value="JAP43735.1"/>
    <property type="molecule type" value="Transcribed_RNA"/>
</dbReference>
<dbReference type="AlphaFoldDB" id="A0A0X3NW02"/>
<dbReference type="InterPro" id="IPR055130">
    <property type="entry name" value="PreP_C"/>
</dbReference>
<evidence type="ECO:0000259" key="12">
    <source>
        <dbReference type="SMART" id="SM01264"/>
    </source>
</evidence>
<dbReference type="Pfam" id="PF00675">
    <property type="entry name" value="Peptidase_M16"/>
    <property type="match status" value="1"/>
</dbReference>
<dbReference type="InterPro" id="IPR007863">
    <property type="entry name" value="Peptidase_M16_C"/>
</dbReference>
<sequence length="1008" mass="112379">MEKFGSIGPNKLIHGFKFKRLFDINEFRLSVVELRHEKSGANYWHLLRDDPNKTFGVQFRTTPKNSSGVSHILEHTVLCGSAKYPVRDPFFKMLRRSQATFMNAMTASDWTIYPFSTMNNVDFQNLLAVYADAAFFPKLEKLDFMQEGWRLEPEDLNKPQSALMLKGVVYNEMKGVFSNSLNLFGQAVENNLMPVTYGNVSGGHPDQIPSLTWEALRHFHQEYYHPSNASVFTYGNVQLEDSLAYLDSECLGKFTAKDPPPSVPVEPRWNSPRTIWLTCQDDLTAPDRTRTCFASISFALCDILDVYRNFALSIVCTLLMDGDNAPLYRGLIESGLGLDWAGTIAGMEKTSRTTSFHIGLQGVRKEDLDKVSTACLDILSSVVKSGFPPERVEAVLHQYEIAVRQDSAQFGLNLILGLAPIVNHGGDIESCLSVQKLIERFKSDLAAEPGFLQRLVREYMVENPHRLLSIMQPDAKWESAQRKRDQERLEQLTAKITPSDREEVTKLATELAEKQKKEEDLSCLPCLNLIDIPANCRLEPYTEALVLDRPMQLNEAPTNGLVYLHALADLRNLPADLLLYVPIFADLFTRLGADGLSYLEMDHLQHLNTGAVCASAHISAGLNEHLKDPCAMSVHFSSFCLKERVPKMFELLSRRFRATDWLDHTRILTLVNMITAGDWSANSVSCDAHRFAMRRAASNLSSLGRVHELWSGLEQASLMRRLATRLGDESQSRAFDDFLDKMTRIGQHVLQKDKLKFSLHAEGSSLAPAVESLQDFLTALPPSSGSPSSASSDDSTTSDPVGYLPVLPQNAYFVLPYSVHYTSLALPAPLFVSPDFPAYQVLAQLLNSKFLHRRVREQGGAYGGGASVSPGQFAFYSYRDPNAQTTLGAFEESLDFALSSTFTEQDVVEAKLSVFQQLDCPVSAGSRGLRAFLTGITDEVRQEHRARIFPLANEALHSVAEQLKARLSVGKGAVDSAGRAVLGPKESPDWKPSNLNEWSLVDLSLQEN</sequence>
<evidence type="ECO:0000256" key="11">
    <source>
        <dbReference type="ARBA" id="ARBA00023128"/>
    </source>
</evidence>
<reference evidence="13" key="1">
    <citation type="submission" date="2016-01" db="EMBL/GenBank/DDBJ databases">
        <title>Reference transcriptome for the parasite Schistocephalus solidus: insights into the molecular evolution of parasitism.</title>
        <authorList>
            <person name="Hebert F.O."/>
            <person name="Grambauer S."/>
            <person name="Barber I."/>
            <person name="Landry C.R."/>
            <person name="Aubin-Horth N."/>
        </authorList>
    </citation>
    <scope>NUCLEOTIDE SEQUENCE</scope>
</reference>
<dbReference type="Pfam" id="PF05193">
    <property type="entry name" value="Peptidase_M16_C"/>
    <property type="match status" value="1"/>
</dbReference>
<keyword evidence="11" id="KW-0496">Mitochondrion</keyword>
<name>A0A0X3NW02_SCHSO</name>
<keyword evidence="8" id="KW-0862">Zinc</keyword>
<dbReference type="SUPFAM" id="SSF63411">
    <property type="entry name" value="LuxS/MPP-like metallohydrolase"/>
    <property type="match status" value="4"/>
</dbReference>
<dbReference type="SMART" id="SM01264">
    <property type="entry name" value="M16C_associated"/>
    <property type="match status" value="1"/>
</dbReference>
<evidence type="ECO:0000256" key="7">
    <source>
        <dbReference type="ARBA" id="ARBA00022801"/>
    </source>
</evidence>
<protein>
    <recommendedName>
        <fullName evidence="4">Presequence protease, mitochondrial</fullName>
    </recommendedName>
</protein>
<dbReference type="InterPro" id="IPR013578">
    <property type="entry name" value="Peptidase_M16C_assoc"/>
</dbReference>
<keyword evidence="9" id="KW-0809">Transit peptide</keyword>
<keyword evidence="5 13" id="KW-0645">Protease</keyword>
<evidence type="ECO:0000256" key="3">
    <source>
        <dbReference type="ARBA" id="ARBA00007575"/>
    </source>
</evidence>
<dbReference type="Pfam" id="PF22516">
    <property type="entry name" value="PreP_C"/>
    <property type="match status" value="1"/>
</dbReference>
<comment type="cofactor">
    <cofactor evidence="1">
        <name>Zn(2+)</name>
        <dbReference type="ChEBI" id="CHEBI:29105"/>
    </cofactor>
</comment>
<keyword evidence="6" id="KW-0479">Metal-binding</keyword>
<keyword evidence="7" id="KW-0378">Hydrolase</keyword>
<dbReference type="FunFam" id="3.30.830.10:FF:000013">
    <property type="entry name" value="Mitochondrial presequence protease"/>
    <property type="match status" value="1"/>
</dbReference>
<dbReference type="Gene3D" id="3.30.830.10">
    <property type="entry name" value="Metalloenzyme, LuxS/M16 peptidase-like"/>
    <property type="match status" value="4"/>
</dbReference>
<dbReference type="GO" id="GO:0005759">
    <property type="term" value="C:mitochondrial matrix"/>
    <property type="evidence" value="ECO:0007669"/>
    <property type="project" value="TreeGrafter"/>
</dbReference>
<comment type="subcellular location">
    <subcellularLocation>
        <location evidence="2">Mitochondrion</location>
    </subcellularLocation>
</comment>
<dbReference type="FunFam" id="3.30.830.10:FF:000011">
    <property type="entry name" value="Presequence protease, mitochondrial"/>
    <property type="match status" value="1"/>
</dbReference>
<dbReference type="GO" id="GO:0046872">
    <property type="term" value="F:metal ion binding"/>
    <property type="evidence" value="ECO:0007669"/>
    <property type="project" value="UniProtKB-KW"/>
</dbReference>